<feature type="region of interest" description="Disordered" evidence="1">
    <location>
        <begin position="1"/>
        <end position="20"/>
    </location>
</feature>
<comment type="caution">
    <text evidence="2">The sequence shown here is derived from an EMBL/GenBank/DDBJ whole genome shotgun (WGS) entry which is preliminary data.</text>
</comment>
<name>A0AAV7KLZ4_PLEWA</name>
<dbReference type="Proteomes" id="UP001066276">
    <property type="component" value="Chromosome 12"/>
</dbReference>
<gene>
    <name evidence="2" type="ORF">NDU88_000351</name>
</gene>
<sequence>MWSPAPVKGDGAAMSIQDPLRPGGKGLCPAAKFDEVGASDGWPGRGVTSAPRGSHGPCFPFSSTFCSPSASVATRKEAVDGVPLSGEFCLPEIRRIAGSVRELAYWEIGSKGNEAYRGKDQNENWAY</sequence>
<proteinExistence type="predicted"/>
<accession>A0AAV7KLZ4</accession>
<keyword evidence="3" id="KW-1185">Reference proteome</keyword>
<protein>
    <submittedName>
        <fullName evidence="2">Uncharacterized protein</fullName>
    </submittedName>
</protein>
<dbReference type="EMBL" id="JANPWB010000016">
    <property type="protein sequence ID" value="KAJ1080131.1"/>
    <property type="molecule type" value="Genomic_DNA"/>
</dbReference>
<evidence type="ECO:0000256" key="1">
    <source>
        <dbReference type="SAM" id="MobiDB-lite"/>
    </source>
</evidence>
<dbReference type="AlphaFoldDB" id="A0AAV7KLZ4"/>
<evidence type="ECO:0000313" key="2">
    <source>
        <dbReference type="EMBL" id="KAJ1080131.1"/>
    </source>
</evidence>
<evidence type="ECO:0000313" key="3">
    <source>
        <dbReference type="Proteomes" id="UP001066276"/>
    </source>
</evidence>
<organism evidence="2 3">
    <name type="scientific">Pleurodeles waltl</name>
    <name type="common">Iberian ribbed newt</name>
    <dbReference type="NCBI Taxonomy" id="8319"/>
    <lineage>
        <taxon>Eukaryota</taxon>
        <taxon>Metazoa</taxon>
        <taxon>Chordata</taxon>
        <taxon>Craniata</taxon>
        <taxon>Vertebrata</taxon>
        <taxon>Euteleostomi</taxon>
        <taxon>Amphibia</taxon>
        <taxon>Batrachia</taxon>
        <taxon>Caudata</taxon>
        <taxon>Salamandroidea</taxon>
        <taxon>Salamandridae</taxon>
        <taxon>Pleurodelinae</taxon>
        <taxon>Pleurodeles</taxon>
    </lineage>
</organism>
<reference evidence="2" key="1">
    <citation type="journal article" date="2022" name="bioRxiv">
        <title>Sequencing and chromosome-scale assembly of the giantPleurodeles waltlgenome.</title>
        <authorList>
            <person name="Brown T."/>
            <person name="Elewa A."/>
            <person name="Iarovenko S."/>
            <person name="Subramanian E."/>
            <person name="Araus A.J."/>
            <person name="Petzold A."/>
            <person name="Susuki M."/>
            <person name="Suzuki K.-i.T."/>
            <person name="Hayashi T."/>
            <person name="Toyoda A."/>
            <person name="Oliveira C."/>
            <person name="Osipova E."/>
            <person name="Leigh N.D."/>
            <person name="Simon A."/>
            <person name="Yun M.H."/>
        </authorList>
    </citation>
    <scope>NUCLEOTIDE SEQUENCE</scope>
    <source>
        <strain evidence="2">20211129_DDA</strain>
        <tissue evidence="2">Liver</tissue>
    </source>
</reference>